<dbReference type="SUPFAM" id="SSF88946">
    <property type="entry name" value="Sigma2 domain of RNA polymerase sigma factors"/>
    <property type="match status" value="1"/>
</dbReference>
<evidence type="ECO:0000256" key="1">
    <source>
        <dbReference type="SAM" id="MobiDB-lite"/>
    </source>
</evidence>
<keyword evidence="3" id="KW-1185">Reference proteome</keyword>
<gene>
    <name evidence="2" type="ORF">MSTO_08620</name>
</gene>
<accession>A0A7I7Q3N7</accession>
<proteinExistence type="predicted"/>
<protein>
    <submittedName>
        <fullName evidence="2">Uncharacterized protein</fullName>
    </submittedName>
</protein>
<evidence type="ECO:0000313" key="3">
    <source>
        <dbReference type="Proteomes" id="UP000467130"/>
    </source>
</evidence>
<sequence>MTEVLAPPRPTRPATTRKDDSYDDVVEMFLALSAMPAESHEYRRQRECIVNRCLPLADHVARHFARRGEGLDDLTQVARPGADECHQPVRPRKRA</sequence>
<dbReference type="GO" id="GO:0006352">
    <property type="term" value="P:DNA-templated transcription initiation"/>
    <property type="evidence" value="ECO:0007669"/>
    <property type="project" value="InterPro"/>
</dbReference>
<dbReference type="GO" id="GO:0003700">
    <property type="term" value="F:DNA-binding transcription factor activity"/>
    <property type="evidence" value="ECO:0007669"/>
    <property type="project" value="InterPro"/>
</dbReference>
<dbReference type="AlphaFoldDB" id="A0A7I7Q3N7"/>
<feature type="region of interest" description="Disordered" evidence="1">
    <location>
        <begin position="1"/>
        <end position="20"/>
    </location>
</feature>
<dbReference type="InterPro" id="IPR013325">
    <property type="entry name" value="RNA_pol_sigma_r2"/>
</dbReference>
<name>A0A7I7Q3N7_9MYCO</name>
<reference evidence="2 3" key="1">
    <citation type="journal article" date="2019" name="Emerg. Microbes Infect.">
        <title>Comprehensive subspecies identification of 175 nontuberculous mycobacteria species based on 7547 genomic profiles.</title>
        <authorList>
            <person name="Matsumoto Y."/>
            <person name="Kinjo T."/>
            <person name="Motooka D."/>
            <person name="Nabeya D."/>
            <person name="Jung N."/>
            <person name="Uechi K."/>
            <person name="Horii T."/>
            <person name="Iida T."/>
            <person name="Fujita J."/>
            <person name="Nakamura S."/>
        </authorList>
    </citation>
    <scope>NUCLEOTIDE SEQUENCE [LARGE SCALE GENOMIC DNA]</scope>
    <source>
        <strain evidence="2 3">JCM 17783</strain>
    </source>
</reference>
<dbReference type="EMBL" id="AP022587">
    <property type="protein sequence ID" value="BBY20657.1"/>
    <property type="molecule type" value="Genomic_DNA"/>
</dbReference>
<dbReference type="Proteomes" id="UP000467130">
    <property type="component" value="Chromosome"/>
</dbReference>
<evidence type="ECO:0000313" key="2">
    <source>
        <dbReference type="EMBL" id="BBY20657.1"/>
    </source>
</evidence>
<dbReference type="KEGG" id="msto:MSTO_08620"/>
<organism evidence="2 3">
    <name type="scientific">Mycobacterium stomatepiae</name>
    <dbReference type="NCBI Taxonomy" id="470076"/>
    <lineage>
        <taxon>Bacteria</taxon>
        <taxon>Bacillati</taxon>
        <taxon>Actinomycetota</taxon>
        <taxon>Actinomycetes</taxon>
        <taxon>Mycobacteriales</taxon>
        <taxon>Mycobacteriaceae</taxon>
        <taxon>Mycobacterium</taxon>
        <taxon>Mycobacterium simiae complex</taxon>
    </lineage>
</organism>